<dbReference type="Gene3D" id="3.40.630.30">
    <property type="match status" value="1"/>
</dbReference>
<evidence type="ECO:0000259" key="1">
    <source>
        <dbReference type="PROSITE" id="PS51186"/>
    </source>
</evidence>
<evidence type="ECO:0000313" key="2">
    <source>
        <dbReference type="EMBL" id="MBB5349704.1"/>
    </source>
</evidence>
<comment type="caution">
    <text evidence="2">The sequence shown here is derived from an EMBL/GenBank/DDBJ whole genome shotgun (WGS) entry which is preliminary data.</text>
</comment>
<keyword evidence="2" id="KW-0808">Transferase</keyword>
<dbReference type="EMBL" id="JACHEO010000036">
    <property type="protein sequence ID" value="MBB5349704.1"/>
    <property type="molecule type" value="Genomic_DNA"/>
</dbReference>
<dbReference type="PROSITE" id="PS51186">
    <property type="entry name" value="GNAT"/>
    <property type="match status" value="1"/>
</dbReference>
<name>A0A840V206_9BACT</name>
<protein>
    <submittedName>
        <fullName evidence="2">GNAT superfamily N-acetyltransferase</fullName>
    </submittedName>
</protein>
<dbReference type="Proteomes" id="UP000539642">
    <property type="component" value="Unassembled WGS sequence"/>
</dbReference>
<keyword evidence="3" id="KW-1185">Reference proteome</keyword>
<organism evidence="2 3">
    <name type="scientific">Desulfoprunum benzoelyticum</name>
    <dbReference type="NCBI Taxonomy" id="1506996"/>
    <lineage>
        <taxon>Bacteria</taxon>
        <taxon>Pseudomonadati</taxon>
        <taxon>Thermodesulfobacteriota</taxon>
        <taxon>Desulfobulbia</taxon>
        <taxon>Desulfobulbales</taxon>
        <taxon>Desulfobulbaceae</taxon>
        <taxon>Desulfoprunum</taxon>
    </lineage>
</organism>
<dbReference type="Pfam" id="PF00583">
    <property type="entry name" value="Acetyltransf_1"/>
    <property type="match status" value="1"/>
</dbReference>
<dbReference type="SUPFAM" id="SSF55729">
    <property type="entry name" value="Acyl-CoA N-acyltransferases (Nat)"/>
    <property type="match status" value="1"/>
</dbReference>
<dbReference type="GO" id="GO:0016747">
    <property type="term" value="F:acyltransferase activity, transferring groups other than amino-acyl groups"/>
    <property type="evidence" value="ECO:0007669"/>
    <property type="project" value="InterPro"/>
</dbReference>
<dbReference type="RefSeq" id="WP_183352551.1">
    <property type="nucleotide sequence ID" value="NZ_JACHEO010000036.1"/>
</dbReference>
<dbReference type="AlphaFoldDB" id="A0A840V206"/>
<proteinExistence type="predicted"/>
<evidence type="ECO:0000313" key="3">
    <source>
        <dbReference type="Proteomes" id="UP000539642"/>
    </source>
</evidence>
<dbReference type="InterPro" id="IPR016181">
    <property type="entry name" value="Acyl_CoA_acyltransferase"/>
</dbReference>
<feature type="domain" description="N-acetyltransferase" evidence="1">
    <location>
        <begin position="6"/>
        <end position="166"/>
    </location>
</feature>
<gene>
    <name evidence="2" type="ORF">HNQ81_003461</name>
</gene>
<dbReference type="CDD" id="cd04301">
    <property type="entry name" value="NAT_SF"/>
    <property type="match status" value="1"/>
</dbReference>
<reference evidence="2 3" key="1">
    <citation type="submission" date="2020-08" db="EMBL/GenBank/DDBJ databases">
        <title>Genomic Encyclopedia of Type Strains, Phase IV (KMG-IV): sequencing the most valuable type-strain genomes for metagenomic binning, comparative biology and taxonomic classification.</title>
        <authorList>
            <person name="Goeker M."/>
        </authorList>
    </citation>
    <scope>NUCLEOTIDE SEQUENCE [LARGE SCALE GENOMIC DNA]</scope>
    <source>
        <strain evidence="2 3">DSM 28570</strain>
    </source>
</reference>
<accession>A0A840V206</accession>
<dbReference type="InterPro" id="IPR000182">
    <property type="entry name" value="GNAT_dom"/>
</dbReference>
<sequence>MVENLAEIGRATVEDLDGIMALLAENQPGRGGRLSAGLPRSLIAEIMRETPIIVSRLDGCVIGCLVTSTREMNADIPIIDAMLAAYSGSSGSHVYGPICVATEHRGKGVAQAMFAELRRWEPAREYILFTRRDNPIALRAHAKMGMCEVAGFVYQDNDYVVLSSLRSAA</sequence>